<protein>
    <submittedName>
        <fullName evidence="2">Uncharacterized protein</fullName>
    </submittedName>
</protein>
<feature type="region of interest" description="Disordered" evidence="1">
    <location>
        <begin position="1"/>
        <end position="49"/>
    </location>
</feature>
<feature type="non-terminal residue" evidence="2">
    <location>
        <position position="146"/>
    </location>
</feature>
<dbReference type="AlphaFoldDB" id="A0A6A6IME2"/>
<sequence length="146" mass="16842">MRSSIPPGSSPPRGPPQGYRMPRGQPSHPPGRGPPPHPREPLESRRPPPRPEFIIIGLFALRLAKRLIEGLDRYEERDPDIMWLANFLAAYPTDYALARISGARMDDYVTRYPAIMSRFKKQPRYPVRFMQLNPDRRVADRALTDR</sequence>
<accession>A0A6A6IME2</accession>
<evidence type="ECO:0000313" key="2">
    <source>
        <dbReference type="EMBL" id="KAF2250992.1"/>
    </source>
</evidence>
<organism evidence="2 3">
    <name type="scientific">Trematosphaeria pertusa</name>
    <dbReference type="NCBI Taxonomy" id="390896"/>
    <lineage>
        <taxon>Eukaryota</taxon>
        <taxon>Fungi</taxon>
        <taxon>Dikarya</taxon>
        <taxon>Ascomycota</taxon>
        <taxon>Pezizomycotina</taxon>
        <taxon>Dothideomycetes</taxon>
        <taxon>Pleosporomycetidae</taxon>
        <taxon>Pleosporales</taxon>
        <taxon>Massarineae</taxon>
        <taxon>Trematosphaeriaceae</taxon>
        <taxon>Trematosphaeria</taxon>
    </lineage>
</organism>
<dbReference type="GeneID" id="54581976"/>
<dbReference type="RefSeq" id="XP_033685996.1">
    <property type="nucleotide sequence ID" value="XM_033828646.1"/>
</dbReference>
<reference evidence="2" key="1">
    <citation type="journal article" date="2020" name="Stud. Mycol.">
        <title>101 Dothideomycetes genomes: a test case for predicting lifestyles and emergence of pathogens.</title>
        <authorList>
            <person name="Haridas S."/>
            <person name="Albert R."/>
            <person name="Binder M."/>
            <person name="Bloem J."/>
            <person name="Labutti K."/>
            <person name="Salamov A."/>
            <person name="Andreopoulos B."/>
            <person name="Baker S."/>
            <person name="Barry K."/>
            <person name="Bills G."/>
            <person name="Bluhm B."/>
            <person name="Cannon C."/>
            <person name="Castanera R."/>
            <person name="Culley D."/>
            <person name="Daum C."/>
            <person name="Ezra D."/>
            <person name="Gonzalez J."/>
            <person name="Henrissat B."/>
            <person name="Kuo A."/>
            <person name="Liang C."/>
            <person name="Lipzen A."/>
            <person name="Lutzoni F."/>
            <person name="Magnuson J."/>
            <person name="Mondo S."/>
            <person name="Nolan M."/>
            <person name="Ohm R."/>
            <person name="Pangilinan J."/>
            <person name="Park H.-J."/>
            <person name="Ramirez L."/>
            <person name="Alfaro M."/>
            <person name="Sun H."/>
            <person name="Tritt A."/>
            <person name="Yoshinaga Y."/>
            <person name="Zwiers L.-H."/>
            <person name="Turgeon B."/>
            <person name="Goodwin S."/>
            <person name="Spatafora J."/>
            <person name="Crous P."/>
            <person name="Grigoriev I."/>
        </authorList>
    </citation>
    <scope>NUCLEOTIDE SEQUENCE</scope>
    <source>
        <strain evidence="2">CBS 122368</strain>
    </source>
</reference>
<gene>
    <name evidence="2" type="ORF">BU26DRAFT_517742</name>
</gene>
<dbReference type="OrthoDB" id="3793308at2759"/>
<name>A0A6A6IME2_9PLEO</name>
<feature type="compositionally biased region" description="Pro residues" evidence="1">
    <location>
        <begin position="27"/>
        <end position="36"/>
    </location>
</feature>
<proteinExistence type="predicted"/>
<keyword evidence="3" id="KW-1185">Reference proteome</keyword>
<evidence type="ECO:0000256" key="1">
    <source>
        <dbReference type="SAM" id="MobiDB-lite"/>
    </source>
</evidence>
<dbReference type="EMBL" id="ML987193">
    <property type="protein sequence ID" value="KAF2250992.1"/>
    <property type="molecule type" value="Genomic_DNA"/>
</dbReference>
<feature type="compositionally biased region" description="Basic and acidic residues" evidence="1">
    <location>
        <begin position="37"/>
        <end position="46"/>
    </location>
</feature>
<evidence type="ECO:0000313" key="3">
    <source>
        <dbReference type="Proteomes" id="UP000800094"/>
    </source>
</evidence>
<dbReference type="Proteomes" id="UP000800094">
    <property type="component" value="Unassembled WGS sequence"/>
</dbReference>